<gene>
    <name evidence="9" type="ORF">DIZ80_01720</name>
</gene>
<comment type="cofactor">
    <cofactor evidence="1">
        <name>thiamine diphosphate</name>
        <dbReference type="ChEBI" id="CHEBI:58937"/>
    </cofactor>
</comment>
<keyword evidence="3 4" id="KW-0786">Thiamine pyrophosphate</keyword>
<dbReference type="SUPFAM" id="SSF52467">
    <property type="entry name" value="DHS-like NAD/FAD-binding domain"/>
    <property type="match status" value="1"/>
</dbReference>
<dbReference type="InterPro" id="IPR000399">
    <property type="entry name" value="TPP-bd_CS"/>
</dbReference>
<dbReference type="GO" id="GO:0050660">
    <property type="term" value="F:flavin adenine dinucleotide binding"/>
    <property type="evidence" value="ECO:0007669"/>
    <property type="project" value="TreeGrafter"/>
</dbReference>
<dbReference type="InterPro" id="IPR011766">
    <property type="entry name" value="TPP_enzyme_TPP-bd"/>
</dbReference>
<evidence type="ECO:0000256" key="5">
    <source>
        <dbReference type="SAM" id="MobiDB-lite"/>
    </source>
</evidence>
<evidence type="ECO:0000313" key="9">
    <source>
        <dbReference type="EMBL" id="RDH85751.1"/>
    </source>
</evidence>
<dbReference type="FunFam" id="3.40.50.970:FF:000007">
    <property type="entry name" value="Acetolactate synthase"/>
    <property type="match status" value="1"/>
</dbReference>
<dbReference type="Proteomes" id="UP000254266">
    <property type="component" value="Unassembled WGS sequence"/>
</dbReference>
<keyword evidence="10" id="KW-1185">Reference proteome</keyword>
<dbReference type="GO" id="GO:0009099">
    <property type="term" value="P:L-valine biosynthetic process"/>
    <property type="evidence" value="ECO:0007669"/>
    <property type="project" value="TreeGrafter"/>
</dbReference>
<dbReference type="Gene3D" id="3.40.50.1220">
    <property type="entry name" value="TPP-binding domain"/>
    <property type="match status" value="1"/>
</dbReference>
<dbReference type="InterPro" id="IPR012001">
    <property type="entry name" value="Thiamin_PyroP_enz_TPP-bd_dom"/>
</dbReference>
<evidence type="ECO:0000259" key="6">
    <source>
        <dbReference type="Pfam" id="PF00205"/>
    </source>
</evidence>
<proteinExistence type="inferred from homology"/>
<evidence type="ECO:0000259" key="7">
    <source>
        <dbReference type="Pfam" id="PF02775"/>
    </source>
</evidence>
<sequence length="614" mass="65813">MSQTSSESDGNQGDSIHTGKTLADLILAYLSSIKAEYIFGVPGGAIEPLYNALARSAREPEEDGHLTVKSVVARHEAGAAFMADGYARETGQLGVCCGTTGPGTTNLITGVASAYADRIPMLVITAQTALPNFGKRGLQESSSDGIDTVAMFENFTNYNTMISHPSQLEGKLFTALISAFHEPQGPVHISIPMDVLSCSWDGNSTFKLCNLLRNPEIMDDESMDALCETLIDAKKIVLFLGGGSAEAMPAIMKFAEMAGVPFVTTASGKGCVDAYHPLNQGVFGFAGHDTARDTLLDPEVDIVLAVGTSLGEISTGGWDKDALMNNKLIHIEETAENFARSPMARLHVYGHLHTVFINLIQIFATLIHRLETVKPQEIHNIIRGLNGDNIITCAPAHIKVDKPEAYLLNDTPIKPQRLMGELVKGFPENTRFVVDAGNSWAWATHYLHPKQAGNYRIALGFGAMAWAVGASVGTAFGAPDEPVVCITGDGSFLMSGQELTVTVQHSLPVIYVVLNDNTLGMVKHGQKLGGGEPIGFDLPVVNYAAVAQAMGAQAFTIKTPEDFSNLDFNAICNSNGPTLLDVYIDGEEVPPMGSRMKVLDRRNGSRRGDDSIED</sequence>
<comment type="caution">
    <text evidence="9">The sequence shown here is derived from an EMBL/GenBank/DDBJ whole genome shotgun (WGS) entry which is preliminary data.</text>
</comment>
<dbReference type="PROSITE" id="PS00187">
    <property type="entry name" value="TPP_ENZYMES"/>
    <property type="match status" value="1"/>
</dbReference>
<feature type="domain" description="Thiamine pyrophosphate enzyme TPP-binding" evidence="7">
    <location>
        <begin position="435"/>
        <end position="582"/>
    </location>
</feature>
<dbReference type="InterPro" id="IPR029035">
    <property type="entry name" value="DHS-like_NAD/FAD-binding_dom"/>
</dbReference>
<feature type="domain" description="Thiamine pyrophosphate enzyme N-terminal TPP-binding" evidence="8">
    <location>
        <begin position="21"/>
        <end position="141"/>
    </location>
</feature>
<name>A0A370DLH1_9GAMM</name>
<reference evidence="9 10" key="1">
    <citation type="journal article" date="2018" name="ISME J.">
        <title>Endosymbiont genomes yield clues of tubeworm success.</title>
        <authorList>
            <person name="Li Y."/>
            <person name="Liles M.R."/>
            <person name="Halanych K.M."/>
        </authorList>
    </citation>
    <scope>NUCLEOTIDE SEQUENCE [LARGE SCALE GENOMIC DNA]</scope>
    <source>
        <strain evidence="9">A1464</strain>
    </source>
</reference>
<organism evidence="9 10">
    <name type="scientific">endosymbiont of Galathealinum brachiosum</name>
    <dbReference type="NCBI Taxonomy" id="2200906"/>
    <lineage>
        <taxon>Bacteria</taxon>
        <taxon>Pseudomonadati</taxon>
        <taxon>Pseudomonadota</taxon>
        <taxon>Gammaproteobacteria</taxon>
        <taxon>sulfur-oxidizing symbionts</taxon>
    </lineage>
</organism>
<dbReference type="EMBL" id="QFXC01000003">
    <property type="protein sequence ID" value="RDH85751.1"/>
    <property type="molecule type" value="Genomic_DNA"/>
</dbReference>
<dbReference type="InterPro" id="IPR012000">
    <property type="entry name" value="Thiamin_PyroP_enz_cen_dom"/>
</dbReference>
<evidence type="ECO:0000256" key="2">
    <source>
        <dbReference type="ARBA" id="ARBA00007812"/>
    </source>
</evidence>
<dbReference type="InterPro" id="IPR045229">
    <property type="entry name" value="TPP_enz"/>
</dbReference>
<dbReference type="GO" id="GO:0030976">
    <property type="term" value="F:thiamine pyrophosphate binding"/>
    <property type="evidence" value="ECO:0007669"/>
    <property type="project" value="InterPro"/>
</dbReference>
<evidence type="ECO:0000256" key="4">
    <source>
        <dbReference type="RuleBase" id="RU362132"/>
    </source>
</evidence>
<evidence type="ECO:0000259" key="8">
    <source>
        <dbReference type="Pfam" id="PF02776"/>
    </source>
</evidence>
<accession>A0A370DLH1</accession>
<dbReference type="SUPFAM" id="SSF52518">
    <property type="entry name" value="Thiamin diphosphate-binding fold (THDP-binding)"/>
    <property type="match status" value="2"/>
</dbReference>
<protein>
    <submittedName>
        <fullName evidence="9">Acetolactate synthase</fullName>
    </submittedName>
</protein>
<dbReference type="CDD" id="cd07035">
    <property type="entry name" value="TPP_PYR_POX_like"/>
    <property type="match status" value="1"/>
</dbReference>
<dbReference type="GO" id="GO:0005948">
    <property type="term" value="C:acetolactate synthase complex"/>
    <property type="evidence" value="ECO:0007669"/>
    <property type="project" value="TreeGrafter"/>
</dbReference>
<feature type="compositionally biased region" description="Basic and acidic residues" evidence="5">
    <location>
        <begin position="597"/>
        <end position="614"/>
    </location>
</feature>
<feature type="domain" description="Thiamine pyrophosphate enzyme central" evidence="6">
    <location>
        <begin position="224"/>
        <end position="355"/>
    </location>
</feature>
<dbReference type="CDD" id="cd00568">
    <property type="entry name" value="TPP_enzymes"/>
    <property type="match status" value="1"/>
</dbReference>
<dbReference type="Pfam" id="PF00205">
    <property type="entry name" value="TPP_enzyme_M"/>
    <property type="match status" value="1"/>
</dbReference>
<dbReference type="GO" id="GO:0000287">
    <property type="term" value="F:magnesium ion binding"/>
    <property type="evidence" value="ECO:0007669"/>
    <property type="project" value="InterPro"/>
</dbReference>
<comment type="similarity">
    <text evidence="2 4">Belongs to the TPP enzyme family.</text>
</comment>
<dbReference type="PANTHER" id="PTHR18968:SF13">
    <property type="entry name" value="ACETOLACTATE SYNTHASE CATALYTIC SUBUNIT, MITOCHONDRIAL"/>
    <property type="match status" value="1"/>
</dbReference>
<dbReference type="Gene3D" id="3.40.50.970">
    <property type="match status" value="2"/>
</dbReference>
<evidence type="ECO:0000256" key="3">
    <source>
        <dbReference type="ARBA" id="ARBA00023052"/>
    </source>
</evidence>
<dbReference type="GO" id="GO:0003984">
    <property type="term" value="F:acetolactate synthase activity"/>
    <property type="evidence" value="ECO:0007669"/>
    <property type="project" value="TreeGrafter"/>
</dbReference>
<dbReference type="Pfam" id="PF02776">
    <property type="entry name" value="TPP_enzyme_N"/>
    <property type="match status" value="1"/>
</dbReference>
<feature type="region of interest" description="Disordered" evidence="5">
    <location>
        <begin position="595"/>
        <end position="614"/>
    </location>
</feature>
<dbReference type="GO" id="GO:0009097">
    <property type="term" value="P:isoleucine biosynthetic process"/>
    <property type="evidence" value="ECO:0007669"/>
    <property type="project" value="TreeGrafter"/>
</dbReference>
<dbReference type="InterPro" id="IPR029061">
    <property type="entry name" value="THDP-binding"/>
</dbReference>
<dbReference type="Pfam" id="PF02775">
    <property type="entry name" value="TPP_enzyme_C"/>
    <property type="match status" value="1"/>
</dbReference>
<evidence type="ECO:0000313" key="10">
    <source>
        <dbReference type="Proteomes" id="UP000254266"/>
    </source>
</evidence>
<dbReference type="PANTHER" id="PTHR18968">
    <property type="entry name" value="THIAMINE PYROPHOSPHATE ENZYMES"/>
    <property type="match status" value="1"/>
</dbReference>
<evidence type="ECO:0000256" key="1">
    <source>
        <dbReference type="ARBA" id="ARBA00001964"/>
    </source>
</evidence>
<dbReference type="AlphaFoldDB" id="A0A370DLH1"/>